<dbReference type="WBParaSite" id="maker-unitig_23456-snap-gene-0.2-mRNA-1">
    <property type="protein sequence ID" value="maker-unitig_23456-snap-gene-0.2-mRNA-1"/>
    <property type="gene ID" value="maker-unitig_23456-snap-gene-0.2"/>
</dbReference>
<reference evidence="3" key="1">
    <citation type="submission" date="2016-11" db="UniProtKB">
        <authorList>
            <consortium name="WormBaseParasite"/>
        </authorList>
    </citation>
    <scope>IDENTIFICATION</scope>
</reference>
<protein>
    <submittedName>
        <fullName evidence="3">LITAF domain-containing protein</fullName>
    </submittedName>
</protein>
<accession>A0A1I8F7H5</accession>
<name>A0A1I8F7H5_9PLAT</name>
<feature type="transmembrane region" description="Helical" evidence="1">
    <location>
        <begin position="120"/>
        <end position="139"/>
    </location>
</feature>
<evidence type="ECO:0000313" key="3">
    <source>
        <dbReference type="WBParaSite" id="maker-unitig_23456-snap-gene-0.2-mRNA-1"/>
    </source>
</evidence>
<evidence type="ECO:0000256" key="1">
    <source>
        <dbReference type="SAM" id="Phobius"/>
    </source>
</evidence>
<keyword evidence="2" id="KW-1185">Reference proteome</keyword>
<keyword evidence="1" id="KW-0812">Transmembrane</keyword>
<organism evidence="2 3">
    <name type="scientific">Macrostomum lignano</name>
    <dbReference type="NCBI Taxonomy" id="282301"/>
    <lineage>
        <taxon>Eukaryota</taxon>
        <taxon>Metazoa</taxon>
        <taxon>Spiralia</taxon>
        <taxon>Lophotrochozoa</taxon>
        <taxon>Platyhelminthes</taxon>
        <taxon>Rhabditophora</taxon>
        <taxon>Macrostomorpha</taxon>
        <taxon>Macrostomida</taxon>
        <taxon>Macrostomidae</taxon>
        <taxon>Macrostomum</taxon>
    </lineage>
</organism>
<evidence type="ECO:0000313" key="2">
    <source>
        <dbReference type="Proteomes" id="UP000095280"/>
    </source>
</evidence>
<dbReference type="AlphaFoldDB" id="A0A1I8F7H5"/>
<dbReference type="Proteomes" id="UP000095280">
    <property type="component" value="Unplaced"/>
</dbReference>
<keyword evidence="1" id="KW-0472">Membrane</keyword>
<sequence length="244" mass="27844">AAAGSSQRSLRLQTGQRGLSALRRSPGLVNSSSEPFYRCTECRYVTPLKAPLPSTRYVRCRCQALLVVRKLLRPYVTLYKHRYTHRLSKCFFSKYILSSGSQWKGDITLIAIKWSSCDSYISPMPFLMLFMCAFVAYIARRSRKHYQRHKSRLLQNLLELNRCTVLPMPQKTSGHHDPGAVSQPTCVSRRRSYLRLTGCRPPPPAVVPVARWICLNRGRQTVASFADSRTLGPDDSSTDCRYQH</sequence>
<keyword evidence="1" id="KW-1133">Transmembrane helix</keyword>
<proteinExistence type="predicted"/>